<dbReference type="InterPro" id="IPR054559">
    <property type="entry name" value="PSMD12-CSN4-like_N"/>
</dbReference>
<evidence type="ECO:0000313" key="4">
    <source>
        <dbReference type="Proteomes" id="UP000030655"/>
    </source>
</evidence>
<dbReference type="Pfam" id="PF22241">
    <property type="entry name" value="PSMD12-CSN4_N"/>
    <property type="match status" value="1"/>
</dbReference>
<keyword evidence="4" id="KW-1185">Reference proteome</keyword>
<dbReference type="PANTHER" id="PTHR10855:SF1">
    <property type="entry name" value="26S PROTEASOME NON-ATPASE REGULATORY SUBUNIT 12"/>
    <property type="match status" value="1"/>
</dbReference>
<proteinExistence type="predicted"/>
<evidence type="ECO:0000259" key="2">
    <source>
        <dbReference type="Pfam" id="PF22241"/>
    </source>
</evidence>
<dbReference type="InterPro" id="IPR036390">
    <property type="entry name" value="WH_DNA-bd_sf"/>
</dbReference>
<dbReference type="VEuPathDB" id="MicrosporidiaDB:H312_03273"/>
<dbReference type="GO" id="GO:0005737">
    <property type="term" value="C:cytoplasm"/>
    <property type="evidence" value="ECO:0007669"/>
    <property type="project" value="TreeGrafter"/>
</dbReference>
<reference evidence="4" key="1">
    <citation type="submission" date="2013-02" db="EMBL/GenBank/DDBJ databases">
        <authorList>
            <consortium name="The Broad Institute Genome Sequencing Platform"/>
            <person name="Cuomo C."/>
            <person name="Becnel J."/>
            <person name="Sanscrainte N."/>
            <person name="Walker B."/>
            <person name="Young S.K."/>
            <person name="Zeng Q."/>
            <person name="Gargeya S."/>
            <person name="Fitzgerald M."/>
            <person name="Haas B."/>
            <person name="Abouelleil A."/>
            <person name="Alvarado L."/>
            <person name="Arachchi H.M."/>
            <person name="Berlin A.M."/>
            <person name="Chapman S.B."/>
            <person name="Dewar J."/>
            <person name="Goldberg J."/>
            <person name="Griggs A."/>
            <person name="Gujja S."/>
            <person name="Hansen M."/>
            <person name="Howarth C."/>
            <person name="Imamovic A."/>
            <person name="Larimer J."/>
            <person name="McCowan C."/>
            <person name="Murphy C."/>
            <person name="Neiman D."/>
            <person name="Pearson M."/>
            <person name="Priest M."/>
            <person name="Roberts A."/>
            <person name="Saif S."/>
            <person name="Shea T."/>
            <person name="Sisk P."/>
            <person name="Sykes S."/>
            <person name="Wortman J."/>
            <person name="Nusbaum C."/>
            <person name="Birren B."/>
        </authorList>
    </citation>
    <scope>NUCLEOTIDE SEQUENCE [LARGE SCALE GENOMIC DNA]</scope>
    <source>
        <strain evidence="4">PRA339</strain>
    </source>
</reference>
<dbReference type="AlphaFoldDB" id="A0A059EWC0"/>
<organism evidence="3 4">
    <name type="scientific">Anncaliia algerae PRA339</name>
    <dbReference type="NCBI Taxonomy" id="1288291"/>
    <lineage>
        <taxon>Eukaryota</taxon>
        <taxon>Fungi</taxon>
        <taxon>Fungi incertae sedis</taxon>
        <taxon>Microsporidia</taxon>
        <taxon>Tubulinosematoidea</taxon>
        <taxon>Tubulinosematidae</taxon>
        <taxon>Anncaliia</taxon>
    </lineage>
</organism>
<dbReference type="PANTHER" id="PTHR10855">
    <property type="entry name" value="26S PROTEASOME NON-ATPASE REGULATORY SUBUNIT 12/COP9 SIGNALOSOME COMPLEX SUBUNIT 4"/>
    <property type="match status" value="1"/>
</dbReference>
<feature type="domain" description="PCI" evidence="1">
    <location>
        <begin position="283"/>
        <end position="353"/>
    </location>
</feature>
<reference evidence="3 4" key="2">
    <citation type="submission" date="2014-03" db="EMBL/GenBank/DDBJ databases">
        <title>The Genome Sequence of Anncaliia algerae insect isolate PRA339.</title>
        <authorList>
            <consortium name="The Broad Institute Genome Sequencing Platform"/>
            <consortium name="The Broad Institute Genome Sequencing Center for Infectious Disease"/>
            <person name="Cuomo C."/>
            <person name="Becnel J."/>
            <person name="Sanscrainte N."/>
            <person name="Walker B."/>
            <person name="Young S.K."/>
            <person name="Zeng Q."/>
            <person name="Gargeya S."/>
            <person name="Fitzgerald M."/>
            <person name="Haas B."/>
            <person name="Abouelleil A."/>
            <person name="Alvarado L."/>
            <person name="Arachchi H.M."/>
            <person name="Berlin A.M."/>
            <person name="Chapman S.B."/>
            <person name="Dewar J."/>
            <person name="Goldberg J."/>
            <person name="Griggs A."/>
            <person name="Gujja S."/>
            <person name="Hansen M."/>
            <person name="Howarth C."/>
            <person name="Imamovic A."/>
            <person name="Larimer J."/>
            <person name="McCowan C."/>
            <person name="Murphy C."/>
            <person name="Neiman D."/>
            <person name="Pearson M."/>
            <person name="Priest M."/>
            <person name="Roberts A."/>
            <person name="Saif S."/>
            <person name="Shea T."/>
            <person name="Sisk P."/>
            <person name="Sykes S."/>
            <person name="Wortman J."/>
            <person name="Nusbaum C."/>
            <person name="Birren B."/>
        </authorList>
    </citation>
    <scope>NUCLEOTIDE SEQUENCE [LARGE SCALE GENOMIC DNA]</scope>
    <source>
        <strain evidence="3 4">PRA339</strain>
    </source>
</reference>
<dbReference type="STRING" id="1288291.A0A059EWC0"/>
<evidence type="ECO:0000313" key="3">
    <source>
        <dbReference type="EMBL" id="KCZ79338.1"/>
    </source>
</evidence>
<dbReference type="GO" id="GO:0008541">
    <property type="term" value="C:proteasome regulatory particle, lid subcomplex"/>
    <property type="evidence" value="ECO:0007669"/>
    <property type="project" value="TreeGrafter"/>
</dbReference>
<dbReference type="HOGENOM" id="CLU_055005_0_0_1"/>
<accession>A0A059EWC0</accession>
<sequence length="386" mass="45382">MEVLIERERNARLGKDENSLRETFISMLEYCHSDQDSIHLLVLLSKRKGQLKEVLAWFIDYNFNERKTFYEKQNTNEAMNMLINYATSLLNEVIEGKMFLEKQRIMVSDYLKCTFERIGENKKALDIIFDIPIETFSTINESEIIKFQLEQLRLAILNKEWIKADVSSKKIRTKYFSESNDLENEVLFYSLLTDLNIGQKLFFNAAQLLYKIGEKKALNNKYIIYSSFYAIISDKSSERDALIKQLIYNPNNLENIRRILNAFLRDEILNVQLINPLREYIDLNLYTEEINKSIDVHNLCLISKYCTFISINYLAMLMSCTNDELIGKICLVVNDKILDCKVDENEGLVEFNKSLEVDWMNSIDNIIGKIVEVNHLIDREYLNHNE</sequence>
<dbReference type="InterPro" id="IPR040134">
    <property type="entry name" value="PSMD12/CSN4"/>
</dbReference>
<dbReference type="EMBL" id="KK365294">
    <property type="protein sequence ID" value="KCZ79338.1"/>
    <property type="molecule type" value="Genomic_DNA"/>
</dbReference>
<dbReference type="Proteomes" id="UP000030655">
    <property type="component" value="Unassembled WGS sequence"/>
</dbReference>
<dbReference type="InterPro" id="IPR000717">
    <property type="entry name" value="PCI_dom"/>
</dbReference>
<evidence type="ECO:0000259" key="1">
    <source>
        <dbReference type="Pfam" id="PF01399"/>
    </source>
</evidence>
<gene>
    <name evidence="3" type="ORF">H312_03273</name>
</gene>
<dbReference type="SUPFAM" id="SSF46785">
    <property type="entry name" value="Winged helix' DNA-binding domain"/>
    <property type="match status" value="1"/>
</dbReference>
<name>A0A059EWC0_9MICR</name>
<protein>
    <submittedName>
        <fullName evidence="3">Uncharacterized protein</fullName>
    </submittedName>
</protein>
<dbReference type="Pfam" id="PF01399">
    <property type="entry name" value="PCI"/>
    <property type="match status" value="1"/>
</dbReference>
<dbReference type="OrthoDB" id="268763at2759"/>
<feature type="domain" description="PSMD12/CSN4-like N-terminal" evidence="2">
    <location>
        <begin position="4"/>
        <end position="218"/>
    </location>
</feature>